<name>A0A1V4HXU2_NITVU</name>
<comment type="caution">
    <text evidence="3">The sequence shown here is derived from an EMBL/GenBank/DDBJ whole genome shotgun (WGS) entry which is preliminary data.</text>
</comment>
<gene>
    <name evidence="3" type="ORF">B2M20_09675</name>
</gene>
<accession>A0A1V4HXU2</accession>
<feature type="transmembrane region" description="Helical" evidence="1">
    <location>
        <begin position="21"/>
        <end position="44"/>
    </location>
</feature>
<keyword evidence="1" id="KW-0472">Membrane</keyword>
<evidence type="ECO:0000313" key="4">
    <source>
        <dbReference type="Proteomes" id="UP000189940"/>
    </source>
</evidence>
<dbReference type="InterPro" id="IPR028087">
    <property type="entry name" value="Tad_N"/>
</dbReference>
<dbReference type="OrthoDB" id="7522752at2"/>
<dbReference type="SUPFAM" id="SSF53300">
    <property type="entry name" value="vWA-like"/>
    <property type="match status" value="1"/>
</dbReference>
<dbReference type="AlphaFoldDB" id="A0A1V4HXU2"/>
<dbReference type="STRING" id="29421.B2M20_09675"/>
<dbReference type="InterPro" id="IPR036465">
    <property type="entry name" value="vWFA_dom_sf"/>
</dbReference>
<dbReference type="Gene3D" id="3.40.50.410">
    <property type="entry name" value="von Willebrand factor, type A domain"/>
    <property type="match status" value="2"/>
</dbReference>
<dbReference type="EMBL" id="MWPQ01000040">
    <property type="protein sequence ID" value="OPH82801.1"/>
    <property type="molecule type" value="Genomic_DNA"/>
</dbReference>
<dbReference type="Pfam" id="PF13400">
    <property type="entry name" value="Tad"/>
    <property type="match status" value="1"/>
</dbReference>
<keyword evidence="4" id="KW-1185">Reference proteome</keyword>
<evidence type="ECO:0000313" key="3">
    <source>
        <dbReference type="EMBL" id="OPH82801.1"/>
    </source>
</evidence>
<keyword evidence="1" id="KW-0812">Transmembrane</keyword>
<reference evidence="3 4" key="1">
    <citation type="submission" date="2017-02" db="EMBL/GenBank/DDBJ databases">
        <title>Genome sequence of the nitrite-oxidizing bacterium Nitrobacter vulgaris strain Ab1.</title>
        <authorList>
            <person name="Mellbye B.L."/>
            <person name="Davis E.W."/>
            <person name="Spieck E."/>
            <person name="Chang J.H."/>
            <person name="Bottomley P.J."/>
            <person name="Sayavedra-Soto L.A."/>
        </authorList>
    </citation>
    <scope>NUCLEOTIDE SEQUENCE [LARGE SCALE GENOMIC DNA]</scope>
    <source>
        <strain evidence="3 4">Ab1</strain>
    </source>
</reference>
<evidence type="ECO:0000259" key="2">
    <source>
        <dbReference type="Pfam" id="PF13400"/>
    </source>
</evidence>
<sequence>MSGTSIYKRTRNSIGHFSRDSRGNIAPIFAIALLPILGFVGAAVDYTRANAARSSMQAAIDSAVLMVSRDAAANPTMSSQQITEAVQRYFSSLYTDKSAFGVTVSATYTPSTSSAAATILASGQGTIKTDFMKVAGFPELSFGTSSTSTWGNSRMRVAMVLDNTGSMASNGKMSALQTAAKDMIDSLSAFSKTTGDVYISIVPFAKDVNVGTAKVNAAWLNWSEWEGEPPIITQNSYPINVKYNNITYTWADIGPGAPCPFDTKNNGSPRPTQNSSIGKFSFACMDRPGSLASATDLSSVSTNRYLIPSDPGGKYYGMICPGIDGGEKFPGKTSVYYNGCYTSVVDTDNSIVVSTGSGASCPSTTPNCSCSGNGKNRKCTQVKYKHYWRTHPTDTDQAKNAAPAHSTWTGCINDRDPDYDISNAAPSTGSDGTPSTKFYTEQWKDCLPATITPMSYAWGDLKTQIGAMSPSGNTNQSIGLAWGWQSLSTTNGPIAAPGKESAYVYQDYIVLLSDGLNTQNRWYTSASSIDARQALLCQKVKDSGVVVFTIQVNIGSKDPLSDVLKNCATDGNFQMITSATQTADAFQNVLTQISQLRIAK</sequence>
<organism evidence="3 4">
    <name type="scientific">Nitrobacter vulgaris</name>
    <dbReference type="NCBI Taxonomy" id="29421"/>
    <lineage>
        <taxon>Bacteria</taxon>
        <taxon>Pseudomonadati</taxon>
        <taxon>Pseudomonadota</taxon>
        <taxon>Alphaproteobacteria</taxon>
        <taxon>Hyphomicrobiales</taxon>
        <taxon>Nitrobacteraceae</taxon>
        <taxon>Nitrobacter</taxon>
    </lineage>
</organism>
<dbReference type="Proteomes" id="UP000189940">
    <property type="component" value="Unassembled WGS sequence"/>
</dbReference>
<keyword evidence="1" id="KW-1133">Transmembrane helix</keyword>
<proteinExistence type="predicted"/>
<protein>
    <recommendedName>
        <fullName evidence="2">Putative Flp pilus-assembly TadG-like N-terminal domain-containing protein</fullName>
    </recommendedName>
</protein>
<evidence type="ECO:0000256" key="1">
    <source>
        <dbReference type="SAM" id="Phobius"/>
    </source>
</evidence>
<feature type="domain" description="Putative Flp pilus-assembly TadG-like N-terminal" evidence="2">
    <location>
        <begin position="23"/>
        <end position="67"/>
    </location>
</feature>